<dbReference type="Pfam" id="PF00248">
    <property type="entry name" value="Aldo_ket_red"/>
    <property type="match status" value="1"/>
</dbReference>
<accession>A0AB34P311</accession>
<dbReference type="AlphaFoldDB" id="A0AB34P311"/>
<dbReference type="InterPro" id="IPR050791">
    <property type="entry name" value="Aldo-Keto_reductase"/>
</dbReference>
<evidence type="ECO:0000313" key="4">
    <source>
        <dbReference type="Proteomes" id="UP000029879"/>
    </source>
</evidence>
<dbReference type="SUPFAM" id="SSF51430">
    <property type="entry name" value="NAD(P)-linked oxidoreductase"/>
    <property type="match status" value="1"/>
</dbReference>
<evidence type="ECO:0000313" key="3">
    <source>
        <dbReference type="EMBL" id="KGK56039.1"/>
    </source>
</evidence>
<dbReference type="PANTHER" id="PTHR43625">
    <property type="entry name" value="AFLATOXIN B1 ALDEHYDE REDUCTASE"/>
    <property type="match status" value="1"/>
</dbReference>
<reference evidence="3 4" key="1">
    <citation type="submission" date="2014-10" db="EMBL/GenBank/DDBJ databases">
        <title>Genome sequence of a Xanthomonas strain that is pathogenic on beans.</title>
        <authorList>
            <person name="Aritua V."/>
            <person name="Sapp M."/>
            <person name="Harrison J."/>
            <person name="Smith J."/>
            <person name="Studholme D."/>
        </authorList>
    </citation>
    <scope>NUCLEOTIDE SEQUENCE [LARGE SCALE GENOMIC DNA]</scope>
    <source>
        <strain evidence="3 4">Nyagatare</strain>
    </source>
</reference>
<proteinExistence type="predicted"/>
<dbReference type="CDD" id="cd19088">
    <property type="entry name" value="AKR_AKR13B1"/>
    <property type="match status" value="1"/>
</dbReference>
<comment type="caution">
    <text evidence="3">The sequence shown here is derived from an EMBL/GenBank/DDBJ whole genome shotgun (WGS) entry which is preliminary data.</text>
</comment>
<dbReference type="Proteomes" id="UP000029879">
    <property type="component" value="Unassembled WGS sequence"/>
</dbReference>
<name>A0AB34P311_9XANT</name>
<dbReference type="EMBL" id="JRQI01000106">
    <property type="protein sequence ID" value="KGK56039.1"/>
    <property type="molecule type" value="Genomic_DNA"/>
</dbReference>
<organism evidence="3 4">
    <name type="scientific">Xanthomonas cannabis pv. phaseoli</name>
    <dbReference type="NCBI Taxonomy" id="1885902"/>
    <lineage>
        <taxon>Bacteria</taxon>
        <taxon>Pseudomonadati</taxon>
        <taxon>Pseudomonadota</taxon>
        <taxon>Gammaproteobacteria</taxon>
        <taxon>Lysobacterales</taxon>
        <taxon>Lysobacteraceae</taxon>
        <taxon>Xanthomonas</taxon>
    </lineage>
</organism>
<dbReference type="PRINTS" id="PR00069">
    <property type="entry name" value="ALDKETRDTASE"/>
</dbReference>
<dbReference type="RefSeq" id="WP_047697860.1">
    <property type="nucleotide sequence ID" value="NZ_KN265544.1"/>
</dbReference>
<dbReference type="InterPro" id="IPR020471">
    <property type="entry name" value="AKR"/>
</dbReference>
<dbReference type="NCBIfam" id="NF007695">
    <property type="entry name" value="PRK10376.1"/>
    <property type="match status" value="1"/>
</dbReference>
<dbReference type="PANTHER" id="PTHR43625:SF40">
    <property type="entry name" value="ALDO-KETO REDUCTASE YAKC [NADP(+)]"/>
    <property type="match status" value="1"/>
</dbReference>
<keyword evidence="1" id="KW-0560">Oxidoreductase</keyword>
<feature type="domain" description="NADP-dependent oxidoreductase" evidence="2">
    <location>
        <begin position="22"/>
        <end position="289"/>
    </location>
</feature>
<dbReference type="GO" id="GO:0016491">
    <property type="term" value="F:oxidoreductase activity"/>
    <property type="evidence" value="ECO:0007669"/>
    <property type="project" value="UniProtKB-KW"/>
</dbReference>
<sequence length="297" mass="31665">MNNDTRLGGTFTLPGTGISIKRMGYGTMQLPGAHVWGPPRDKAAALAVLKEAVALGVDHIDTAEFYGPHVSNQLIREALHPYADGLRIVTKIGIGRGSDASWNADRSPASLRRQVQDNLVSLGLETLDVVNLRLGAMMDTDTSAIAEPVACLAELQREGLVRHIGLSNITPAQYQEAEKLAKIVCVQNHYNLVKRDDDAFIDALNDQGVAYVPFFPLGGFSPVQSDALSQVAKDAGATPKQVALAWLLQRSPNILVIAGTSSVPHLRENLAASGLHLSAQQLAVLDSIADEASVTGH</sequence>
<evidence type="ECO:0000256" key="1">
    <source>
        <dbReference type="ARBA" id="ARBA00023002"/>
    </source>
</evidence>
<gene>
    <name evidence="3" type="ORF">NC00_19900</name>
</gene>
<dbReference type="Gene3D" id="3.20.20.100">
    <property type="entry name" value="NADP-dependent oxidoreductase domain"/>
    <property type="match status" value="1"/>
</dbReference>
<protein>
    <submittedName>
        <fullName evidence="3">Oxidoreductase</fullName>
    </submittedName>
</protein>
<dbReference type="GO" id="GO:0005737">
    <property type="term" value="C:cytoplasm"/>
    <property type="evidence" value="ECO:0007669"/>
    <property type="project" value="TreeGrafter"/>
</dbReference>
<evidence type="ECO:0000259" key="2">
    <source>
        <dbReference type="Pfam" id="PF00248"/>
    </source>
</evidence>
<dbReference type="InterPro" id="IPR023210">
    <property type="entry name" value="NADP_OxRdtase_dom"/>
</dbReference>
<dbReference type="InterPro" id="IPR036812">
    <property type="entry name" value="NAD(P)_OxRdtase_dom_sf"/>
</dbReference>